<sequence>MAALNHPLLSDPIERRRIILVSAAAILALSSNITGLFLGITTVFPHLIYFPIIIAGYWYPRRGPLVAVLIALSYCISAYLLIPQDLFTTASIIARGMVYVIIGAIISLLAIRMRQSEQKLYDLIEFLPDATFAADKNGIVIAWNRAIEEMTGIPKMKMIGKGDYAYAVPFYGERRPILIDYTMHPDADAESGYQDLRRDGNMMEALVIAPALKEGKGAYLKIAATPLYDSNREIVGAVESIRDVTEEVRTRSALQNSNRQLAALSGIIRHGLSERLEELYRHLTIGSIRFDDPAMLTFLEEIEKAADGIRRQIAISRDFREIGSRPPVWMPVQETVFDLLSRLDAGGMTVHAWSERVEIFADPHLSAAFTHLIENAAAAGATALIVTYQIQDGGLQLIFEDNGSGIPDAAKEMLFSEGSERSGHGLFLAREILAITGITIHEEGEEGAGARFVIHIPPEGYRIT</sequence>
<keyword evidence="6" id="KW-0472">Membrane</keyword>
<evidence type="ECO:0000256" key="4">
    <source>
        <dbReference type="ARBA" id="ARBA00022679"/>
    </source>
</evidence>
<dbReference type="RefSeq" id="WP_255332995.1">
    <property type="nucleotide sequence ID" value="NZ_VOTZ01000018.1"/>
</dbReference>
<dbReference type="CDD" id="cd00075">
    <property type="entry name" value="HATPase"/>
    <property type="match status" value="1"/>
</dbReference>
<evidence type="ECO:0000256" key="5">
    <source>
        <dbReference type="ARBA" id="ARBA00022777"/>
    </source>
</evidence>
<name>A0ABD4TN32_9EURY</name>
<dbReference type="InterPro" id="IPR052162">
    <property type="entry name" value="Sensor_kinase/Photoreceptor"/>
</dbReference>
<dbReference type="SMART" id="SM00387">
    <property type="entry name" value="HATPase_c"/>
    <property type="match status" value="1"/>
</dbReference>
<comment type="catalytic activity">
    <reaction evidence="1">
        <text>ATP + protein L-histidine = ADP + protein N-phospho-L-histidine.</text>
        <dbReference type="EC" id="2.7.13.3"/>
    </reaction>
</comment>
<dbReference type="EC" id="2.7.13.3" evidence="2"/>
<dbReference type="EMBL" id="VOTZ01000018">
    <property type="protein sequence ID" value="MCQ1539032.1"/>
    <property type="molecule type" value="Genomic_DNA"/>
</dbReference>
<dbReference type="PROSITE" id="PS50113">
    <property type="entry name" value="PAC"/>
    <property type="match status" value="1"/>
</dbReference>
<dbReference type="InterPro" id="IPR003594">
    <property type="entry name" value="HATPase_dom"/>
</dbReference>
<evidence type="ECO:0000256" key="6">
    <source>
        <dbReference type="SAM" id="Phobius"/>
    </source>
</evidence>
<dbReference type="Gene3D" id="3.30.565.10">
    <property type="entry name" value="Histidine kinase-like ATPase, C-terminal domain"/>
    <property type="match status" value="1"/>
</dbReference>
<evidence type="ECO:0000256" key="1">
    <source>
        <dbReference type="ARBA" id="ARBA00000085"/>
    </source>
</evidence>
<dbReference type="PANTHER" id="PTHR43304:SF1">
    <property type="entry name" value="PAC DOMAIN-CONTAINING PROTEIN"/>
    <property type="match status" value="1"/>
</dbReference>
<evidence type="ECO:0000313" key="10">
    <source>
        <dbReference type="EMBL" id="MCQ1539032.1"/>
    </source>
</evidence>
<reference evidence="10 11" key="1">
    <citation type="submission" date="2019-08" db="EMBL/GenBank/DDBJ databases">
        <authorList>
            <person name="Chen S.-C."/>
            <person name="Lai M.-C."/>
            <person name="You Y.-T."/>
        </authorList>
    </citation>
    <scope>NUCLEOTIDE SEQUENCE [LARGE SCALE GENOMIC DNA]</scope>
    <source>
        <strain evidence="10 11">P2F9704a</strain>
    </source>
</reference>
<dbReference type="Pfam" id="PF02518">
    <property type="entry name" value="HATPase_c"/>
    <property type="match status" value="1"/>
</dbReference>
<organism evidence="10 11">
    <name type="scientific">Methanocalculus taiwanensis</name>
    <dbReference type="NCBI Taxonomy" id="106207"/>
    <lineage>
        <taxon>Archaea</taxon>
        <taxon>Methanobacteriati</taxon>
        <taxon>Methanobacteriota</taxon>
        <taxon>Stenosarchaea group</taxon>
        <taxon>Methanomicrobia</taxon>
        <taxon>Methanomicrobiales</taxon>
        <taxon>Methanocalculaceae</taxon>
        <taxon>Methanocalculus</taxon>
    </lineage>
</organism>
<gene>
    <name evidence="10" type="ORF">FTO68_08580</name>
</gene>
<keyword evidence="6" id="KW-1133">Transmembrane helix</keyword>
<keyword evidence="3" id="KW-0597">Phosphoprotein</keyword>
<dbReference type="PROSITE" id="PS50109">
    <property type="entry name" value="HIS_KIN"/>
    <property type="match status" value="1"/>
</dbReference>
<keyword evidence="6" id="KW-0812">Transmembrane</keyword>
<dbReference type="AlphaFoldDB" id="A0ABD4TN32"/>
<protein>
    <recommendedName>
        <fullName evidence="2">histidine kinase</fullName>
        <ecNumber evidence="2">2.7.13.3</ecNumber>
    </recommendedName>
</protein>
<dbReference type="SUPFAM" id="SSF55785">
    <property type="entry name" value="PYP-like sensor domain (PAS domain)"/>
    <property type="match status" value="1"/>
</dbReference>
<evidence type="ECO:0000256" key="3">
    <source>
        <dbReference type="ARBA" id="ARBA00022553"/>
    </source>
</evidence>
<dbReference type="Proteomes" id="UP001524383">
    <property type="component" value="Unassembled WGS sequence"/>
</dbReference>
<accession>A0ABD4TN32</accession>
<dbReference type="SUPFAM" id="SSF55874">
    <property type="entry name" value="ATPase domain of HSP90 chaperone/DNA topoisomerase II/histidine kinase"/>
    <property type="match status" value="1"/>
</dbReference>
<dbReference type="GO" id="GO:0004673">
    <property type="term" value="F:protein histidine kinase activity"/>
    <property type="evidence" value="ECO:0007669"/>
    <property type="project" value="UniProtKB-EC"/>
</dbReference>
<dbReference type="Gene3D" id="3.30.450.20">
    <property type="entry name" value="PAS domain"/>
    <property type="match status" value="1"/>
</dbReference>
<dbReference type="PANTHER" id="PTHR43304">
    <property type="entry name" value="PHYTOCHROME-LIKE PROTEIN CPH1"/>
    <property type="match status" value="1"/>
</dbReference>
<dbReference type="InterPro" id="IPR036890">
    <property type="entry name" value="HATPase_C_sf"/>
</dbReference>
<dbReference type="PROSITE" id="PS50112">
    <property type="entry name" value="PAS"/>
    <property type="match status" value="1"/>
</dbReference>
<dbReference type="Pfam" id="PF00989">
    <property type="entry name" value="PAS"/>
    <property type="match status" value="1"/>
</dbReference>
<feature type="domain" description="Histidine kinase" evidence="7">
    <location>
        <begin position="365"/>
        <end position="460"/>
    </location>
</feature>
<dbReference type="InterPro" id="IPR000014">
    <property type="entry name" value="PAS"/>
</dbReference>
<evidence type="ECO:0000256" key="2">
    <source>
        <dbReference type="ARBA" id="ARBA00012438"/>
    </source>
</evidence>
<evidence type="ECO:0000259" key="9">
    <source>
        <dbReference type="PROSITE" id="PS50113"/>
    </source>
</evidence>
<feature type="transmembrane region" description="Helical" evidence="6">
    <location>
        <begin position="88"/>
        <end position="111"/>
    </location>
</feature>
<feature type="transmembrane region" description="Helical" evidence="6">
    <location>
        <begin position="65"/>
        <end position="82"/>
    </location>
</feature>
<keyword evidence="5" id="KW-0418">Kinase</keyword>
<dbReference type="InterPro" id="IPR005467">
    <property type="entry name" value="His_kinase_dom"/>
</dbReference>
<dbReference type="InterPro" id="IPR000700">
    <property type="entry name" value="PAS-assoc_C"/>
</dbReference>
<keyword evidence="11" id="KW-1185">Reference proteome</keyword>
<evidence type="ECO:0000259" key="7">
    <source>
        <dbReference type="PROSITE" id="PS50109"/>
    </source>
</evidence>
<dbReference type="NCBIfam" id="TIGR00229">
    <property type="entry name" value="sensory_box"/>
    <property type="match status" value="1"/>
</dbReference>
<evidence type="ECO:0000259" key="8">
    <source>
        <dbReference type="PROSITE" id="PS50112"/>
    </source>
</evidence>
<proteinExistence type="predicted"/>
<feature type="domain" description="PAC" evidence="9">
    <location>
        <begin position="201"/>
        <end position="256"/>
    </location>
</feature>
<feature type="transmembrane region" description="Helical" evidence="6">
    <location>
        <begin position="43"/>
        <end position="60"/>
    </location>
</feature>
<comment type="caution">
    <text evidence="10">The sequence shown here is derived from an EMBL/GenBank/DDBJ whole genome shotgun (WGS) entry which is preliminary data.</text>
</comment>
<evidence type="ECO:0000313" key="11">
    <source>
        <dbReference type="Proteomes" id="UP001524383"/>
    </source>
</evidence>
<keyword evidence="4" id="KW-0808">Transferase</keyword>
<feature type="domain" description="PAS" evidence="8">
    <location>
        <begin position="116"/>
        <end position="161"/>
    </location>
</feature>
<dbReference type="InterPro" id="IPR035965">
    <property type="entry name" value="PAS-like_dom_sf"/>
</dbReference>
<dbReference type="CDD" id="cd00130">
    <property type="entry name" value="PAS"/>
    <property type="match status" value="1"/>
</dbReference>
<dbReference type="InterPro" id="IPR013767">
    <property type="entry name" value="PAS_fold"/>
</dbReference>